<reference evidence="3 4" key="1">
    <citation type="journal article" date="2018" name="Front. Plant Sci.">
        <title>Red Clover (Trifolium pratense) and Zigzag Clover (T. medium) - A Picture of Genomic Similarities and Differences.</title>
        <authorList>
            <person name="Dluhosova J."/>
            <person name="Istvanek J."/>
            <person name="Nedelnik J."/>
            <person name="Repkova J."/>
        </authorList>
    </citation>
    <scope>NUCLEOTIDE SEQUENCE [LARGE SCALE GENOMIC DNA]</scope>
    <source>
        <strain evidence="4">cv. 10/8</strain>
        <tissue evidence="3">Leaf</tissue>
    </source>
</reference>
<protein>
    <submittedName>
        <fullName evidence="3">NBS-LRR resistance protein</fullName>
    </submittedName>
</protein>
<dbReference type="EMBL" id="LXQA010251698">
    <property type="protein sequence ID" value="MCI38073.1"/>
    <property type="molecule type" value="Genomic_DNA"/>
</dbReference>
<evidence type="ECO:0000256" key="1">
    <source>
        <dbReference type="ARBA" id="ARBA00022821"/>
    </source>
</evidence>
<dbReference type="PANTHER" id="PTHR36766">
    <property type="entry name" value="PLANT BROAD-SPECTRUM MILDEW RESISTANCE PROTEIN RPW8"/>
    <property type="match status" value="1"/>
</dbReference>
<organism evidence="3 4">
    <name type="scientific">Trifolium medium</name>
    <dbReference type="NCBI Taxonomy" id="97028"/>
    <lineage>
        <taxon>Eukaryota</taxon>
        <taxon>Viridiplantae</taxon>
        <taxon>Streptophyta</taxon>
        <taxon>Embryophyta</taxon>
        <taxon>Tracheophyta</taxon>
        <taxon>Spermatophyta</taxon>
        <taxon>Magnoliopsida</taxon>
        <taxon>eudicotyledons</taxon>
        <taxon>Gunneridae</taxon>
        <taxon>Pentapetalae</taxon>
        <taxon>rosids</taxon>
        <taxon>fabids</taxon>
        <taxon>Fabales</taxon>
        <taxon>Fabaceae</taxon>
        <taxon>Papilionoideae</taxon>
        <taxon>50 kb inversion clade</taxon>
        <taxon>NPAAA clade</taxon>
        <taxon>Hologalegina</taxon>
        <taxon>IRL clade</taxon>
        <taxon>Trifolieae</taxon>
        <taxon>Trifolium</taxon>
    </lineage>
</organism>
<keyword evidence="4" id="KW-1185">Reference proteome</keyword>
<dbReference type="InterPro" id="IPR027417">
    <property type="entry name" value="P-loop_NTPase"/>
</dbReference>
<accession>A0A392RN89</accession>
<dbReference type="Gene3D" id="1.10.8.430">
    <property type="entry name" value="Helical domain of apoptotic protease-activating factors"/>
    <property type="match status" value="1"/>
</dbReference>
<evidence type="ECO:0000313" key="4">
    <source>
        <dbReference type="Proteomes" id="UP000265520"/>
    </source>
</evidence>
<dbReference type="InterPro" id="IPR002182">
    <property type="entry name" value="NB-ARC"/>
</dbReference>
<dbReference type="Proteomes" id="UP000265520">
    <property type="component" value="Unassembled WGS sequence"/>
</dbReference>
<keyword evidence="1" id="KW-0611">Plant defense</keyword>
<sequence>WNKFKYQLQYGNGTKGASILATTRLETVANIVGTHPAHHLVGLSDDDIWSLFRQQVFGPNGEERAELVMIGKDIVRKCNGSPLAAKALGSLLRSKTDEHQWDSIEKSEIWKLYDDATKSALTLSYY</sequence>
<name>A0A392RN89_9FABA</name>
<evidence type="ECO:0000313" key="3">
    <source>
        <dbReference type="EMBL" id="MCI38073.1"/>
    </source>
</evidence>
<dbReference type="AlphaFoldDB" id="A0A392RN89"/>
<dbReference type="GO" id="GO:0043531">
    <property type="term" value="F:ADP binding"/>
    <property type="evidence" value="ECO:0007669"/>
    <property type="project" value="InterPro"/>
</dbReference>
<feature type="non-terminal residue" evidence="3">
    <location>
        <position position="1"/>
    </location>
</feature>
<evidence type="ECO:0000259" key="2">
    <source>
        <dbReference type="Pfam" id="PF00931"/>
    </source>
</evidence>
<feature type="domain" description="NB-ARC" evidence="2">
    <location>
        <begin position="8"/>
        <end position="57"/>
    </location>
</feature>
<comment type="caution">
    <text evidence="3">The sequence shown here is derived from an EMBL/GenBank/DDBJ whole genome shotgun (WGS) entry which is preliminary data.</text>
</comment>
<feature type="non-terminal residue" evidence="3">
    <location>
        <position position="126"/>
    </location>
</feature>
<dbReference type="Pfam" id="PF00931">
    <property type="entry name" value="NB-ARC"/>
    <property type="match status" value="1"/>
</dbReference>
<dbReference type="InterPro" id="IPR042197">
    <property type="entry name" value="Apaf_helical"/>
</dbReference>
<dbReference type="GO" id="GO:0006952">
    <property type="term" value="P:defense response"/>
    <property type="evidence" value="ECO:0007669"/>
    <property type="project" value="UniProtKB-KW"/>
</dbReference>
<proteinExistence type="predicted"/>
<dbReference type="SUPFAM" id="SSF52540">
    <property type="entry name" value="P-loop containing nucleoside triphosphate hydrolases"/>
    <property type="match status" value="1"/>
</dbReference>
<dbReference type="PANTHER" id="PTHR36766:SF42">
    <property type="entry name" value="NB-ARC DOMAIN DISEASE RESISTANCE PROTEIN"/>
    <property type="match status" value="1"/>
</dbReference>